<feature type="domain" description="Retrovirus-related Pol polyprotein from transposon TNT 1-94-like beta-barrel" evidence="1">
    <location>
        <begin position="14"/>
        <end position="97"/>
    </location>
</feature>
<name>A0A420JC79_9PEZI</name>
<evidence type="ECO:0000313" key="2">
    <source>
        <dbReference type="EMBL" id="RKF84495.1"/>
    </source>
</evidence>
<sequence>MLTPEGCHKDNNIVLDPGAANHVFHDSLNFYSIRNFTKSIKTASGDLIPVTSIGIVRLEVIDYSSEKRSKVIEMEDVWYIPSCTKNLVSGGQLLKKNLNIRSSNRGLSVYSKSGKVVATAYPRGGLFCFNTNPMLSHDLKVLRTMLSDESQISVTGLLQHRFAHMNPSILQNIDVSEFKPKILTAGNLSDFKIDRSCLRSCTVFNSCKQVEKVNRGPVPKSTG</sequence>
<dbReference type="InterPro" id="IPR054722">
    <property type="entry name" value="PolX-like_BBD"/>
</dbReference>
<accession>A0A420JC79</accession>
<evidence type="ECO:0000259" key="1">
    <source>
        <dbReference type="Pfam" id="PF22936"/>
    </source>
</evidence>
<proteinExistence type="predicted"/>
<feature type="non-terminal residue" evidence="2">
    <location>
        <position position="223"/>
    </location>
</feature>
<gene>
    <name evidence="2" type="ORF">GcM1_087003</name>
</gene>
<dbReference type="Pfam" id="PF22936">
    <property type="entry name" value="Pol_BBD"/>
    <property type="match status" value="1"/>
</dbReference>
<protein>
    <recommendedName>
        <fullName evidence="1">Retrovirus-related Pol polyprotein from transposon TNT 1-94-like beta-barrel domain-containing protein</fullName>
    </recommendedName>
</protein>
<organism evidence="2 3">
    <name type="scientific">Golovinomyces cichoracearum</name>
    <dbReference type="NCBI Taxonomy" id="62708"/>
    <lineage>
        <taxon>Eukaryota</taxon>
        <taxon>Fungi</taxon>
        <taxon>Dikarya</taxon>
        <taxon>Ascomycota</taxon>
        <taxon>Pezizomycotina</taxon>
        <taxon>Leotiomycetes</taxon>
        <taxon>Erysiphales</taxon>
        <taxon>Erysiphaceae</taxon>
        <taxon>Golovinomyces</taxon>
    </lineage>
</organism>
<dbReference type="Proteomes" id="UP000285326">
    <property type="component" value="Unassembled WGS sequence"/>
</dbReference>
<comment type="caution">
    <text evidence="2">The sequence shown here is derived from an EMBL/GenBank/DDBJ whole genome shotgun (WGS) entry which is preliminary data.</text>
</comment>
<dbReference type="AlphaFoldDB" id="A0A420JC79"/>
<dbReference type="EMBL" id="MCBS01008758">
    <property type="protein sequence ID" value="RKF84495.1"/>
    <property type="molecule type" value="Genomic_DNA"/>
</dbReference>
<reference evidence="2 3" key="1">
    <citation type="journal article" date="2018" name="BMC Genomics">
        <title>Comparative genome analyses reveal sequence features reflecting distinct modes of host-adaptation between dicot and monocot powdery mildew.</title>
        <authorList>
            <person name="Wu Y."/>
            <person name="Ma X."/>
            <person name="Pan Z."/>
            <person name="Kale S.D."/>
            <person name="Song Y."/>
            <person name="King H."/>
            <person name="Zhang Q."/>
            <person name="Presley C."/>
            <person name="Deng X."/>
            <person name="Wei C.I."/>
            <person name="Xiao S."/>
        </authorList>
    </citation>
    <scope>NUCLEOTIDE SEQUENCE [LARGE SCALE GENOMIC DNA]</scope>
    <source>
        <strain evidence="2">UMSG1</strain>
    </source>
</reference>
<evidence type="ECO:0000313" key="3">
    <source>
        <dbReference type="Proteomes" id="UP000285326"/>
    </source>
</evidence>